<dbReference type="InterPro" id="IPR004843">
    <property type="entry name" value="Calcineurin-like_PHP"/>
</dbReference>
<dbReference type="GO" id="GO:0005737">
    <property type="term" value="C:cytoplasm"/>
    <property type="evidence" value="ECO:0007669"/>
    <property type="project" value="TreeGrafter"/>
</dbReference>
<evidence type="ECO:0000256" key="1">
    <source>
        <dbReference type="SAM" id="MobiDB-lite"/>
    </source>
</evidence>
<feature type="compositionally biased region" description="Acidic residues" evidence="1">
    <location>
        <begin position="413"/>
        <end position="422"/>
    </location>
</feature>
<protein>
    <recommendedName>
        <fullName evidence="3">Calcineurin-like phosphoesterase domain-containing protein</fullName>
    </recommendedName>
</protein>
<comment type="caution">
    <text evidence="4">The sequence shown here is derived from an EMBL/GenBank/DDBJ whole genome shotgun (WGS) entry which is preliminary data.</text>
</comment>
<keyword evidence="2" id="KW-1133">Transmembrane helix</keyword>
<dbReference type="GO" id="GO:0016791">
    <property type="term" value="F:phosphatase activity"/>
    <property type="evidence" value="ECO:0007669"/>
    <property type="project" value="TreeGrafter"/>
</dbReference>
<dbReference type="OrthoDB" id="10267127at2759"/>
<dbReference type="Gene3D" id="3.60.21.10">
    <property type="match status" value="1"/>
</dbReference>
<accession>A0A8H5HF99</accession>
<feature type="region of interest" description="Disordered" evidence="1">
    <location>
        <begin position="402"/>
        <end position="445"/>
    </location>
</feature>
<organism evidence="4 5">
    <name type="scientific">Tricholomella constricta</name>
    <dbReference type="NCBI Taxonomy" id="117010"/>
    <lineage>
        <taxon>Eukaryota</taxon>
        <taxon>Fungi</taxon>
        <taxon>Dikarya</taxon>
        <taxon>Basidiomycota</taxon>
        <taxon>Agaricomycotina</taxon>
        <taxon>Agaricomycetes</taxon>
        <taxon>Agaricomycetidae</taxon>
        <taxon>Agaricales</taxon>
        <taxon>Tricholomatineae</taxon>
        <taxon>Lyophyllaceae</taxon>
        <taxon>Tricholomella</taxon>
    </lineage>
</organism>
<dbReference type="PANTHER" id="PTHR42850:SF4">
    <property type="entry name" value="ZINC-DEPENDENT ENDOPOLYPHOSPHATASE"/>
    <property type="match status" value="1"/>
</dbReference>
<feature type="transmembrane region" description="Helical" evidence="2">
    <location>
        <begin position="20"/>
        <end position="41"/>
    </location>
</feature>
<reference evidence="4 5" key="1">
    <citation type="journal article" date="2020" name="ISME J.">
        <title>Uncovering the hidden diversity of litter-decomposition mechanisms in mushroom-forming fungi.</title>
        <authorList>
            <person name="Floudas D."/>
            <person name="Bentzer J."/>
            <person name="Ahren D."/>
            <person name="Johansson T."/>
            <person name="Persson P."/>
            <person name="Tunlid A."/>
        </authorList>
    </citation>
    <scope>NUCLEOTIDE SEQUENCE [LARGE SCALE GENOMIC DNA]</scope>
    <source>
        <strain evidence="4 5">CBS 661.87</strain>
    </source>
</reference>
<feature type="compositionally biased region" description="Polar residues" evidence="1">
    <location>
        <begin position="270"/>
        <end position="281"/>
    </location>
</feature>
<dbReference type="Proteomes" id="UP000565441">
    <property type="component" value="Unassembled WGS sequence"/>
</dbReference>
<dbReference type="AlphaFoldDB" id="A0A8H5HF99"/>
<keyword evidence="2" id="KW-0812">Transmembrane</keyword>
<dbReference type="InterPro" id="IPR029052">
    <property type="entry name" value="Metallo-depent_PP-like"/>
</dbReference>
<feature type="domain" description="Calcineurin-like phosphoesterase" evidence="3">
    <location>
        <begin position="76"/>
        <end position="210"/>
    </location>
</feature>
<dbReference type="EMBL" id="JAACJP010000009">
    <property type="protein sequence ID" value="KAF5382202.1"/>
    <property type="molecule type" value="Genomic_DNA"/>
</dbReference>
<evidence type="ECO:0000259" key="3">
    <source>
        <dbReference type="Pfam" id="PF00149"/>
    </source>
</evidence>
<dbReference type="Pfam" id="PF00149">
    <property type="entry name" value="Metallophos"/>
    <property type="match status" value="1"/>
</dbReference>
<evidence type="ECO:0000313" key="5">
    <source>
        <dbReference type="Proteomes" id="UP000565441"/>
    </source>
</evidence>
<proteinExistence type="predicted"/>
<evidence type="ECO:0000256" key="2">
    <source>
        <dbReference type="SAM" id="Phobius"/>
    </source>
</evidence>
<dbReference type="PANTHER" id="PTHR42850">
    <property type="entry name" value="METALLOPHOSPHOESTERASE"/>
    <property type="match status" value="1"/>
</dbReference>
<feature type="region of interest" description="Disordered" evidence="1">
    <location>
        <begin position="255"/>
        <end position="281"/>
    </location>
</feature>
<keyword evidence="2" id="KW-0472">Membrane</keyword>
<dbReference type="GO" id="GO:0000298">
    <property type="term" value="F:endopolyphosphatase activity"/>
    <property type="evidence" value="ECO:0007669"/>
    <property type="project" value="TreeGrafter"/>
</dbReference>
<dbReference type="SUPFAM" id="SSF56300">
    <property type="entry name" value="Metallo-dependent phosphatases"/>
    <property type="match status" value="1"/>
</dbReference>
<keyword evidence="5" id="KW-1185">Reference proteome</keyword>
<dbReference type="GO" id="GO:0006798">
    <property type="term" value="P:polyphosphate catabolic process"/>
    <property type="evidence" value="ECO:0007669"/>
    <property type="project" value="TreeGrafter"/>
</dbReference>
<dbReference type="InterPro" id="IPR050126">
    <property type="entry name" value="Ap4A_hydrolase"/>
</dbReference>
<sequence length="461" mass="52136">MVGRPQTHLAMLEPPVRQLCAYAVLALFVVFFFSSALSYHFDDTVRSFARFPDFSQYRLVQTLSPDQFPLDHPTRRVIIVGDIHGSYDPLNKLLDKVSYTPSSDLLIHVGDILTKGSHNGSMDTLAFMATHNITGVRGNHDQKVIEWRAWLDWIRTQPGAPRWLEHTQAKWATHDATSLSAWLKAEQRKHKEDKKWWNKIPAGWTLFGDHFLVAQQMSEKQYAYLRALPLAIHVPSAHVFVVHAGLLPSDPRYKHTHPRQPLAHVPRLPKSNSVRANESESTQALRTLQEQAVLSEVPQNTVPFNVLNLRSILHNKVTKGSTGKPWSKAWKHDMLRCAGFDKHSLATTKPTRELLPCYPATVVYGHAASRGLDVKRWSIGLDSGCVYNRRLTALVLGPDEGANTNDFLAQRSDEDDDDDREDKEEHGDPDKDADDVEGTRNQNKVRFGDAYHGRLVDVSCS</sequence>
<gene>
    <name evidence="4" type="ORF">D9615_004385</name>
</gene>
<evidence type="ECO:0000313" key="4">
    <source>
        <dbReference type="EMBL" id="KAF5382202.1"/>
    </source>
</evidence>
<name>A0A8H5HF99_9AGAR</name>